<accession>A0A1G4KAY8</accession>
<feature type="compositionally biased region" description="Basic and acidic residues" evidence="18">
    <location>
        <begin position="116"/>
        <end position="127"/>
    </location>
</feature>
<feature type="compositionally biased region" description="Low complexity" evidence="18">
    <location>
        <begin position="449"/>
        <end position="467"/>
    </location>
</feature>
<dbReference type="PROSITE" id="PS50108">
    <property type="entry name" value="CRIB"/>
    <property type="match status" value="1"/>
</dbReference>
<dbReference type="PROSITE" id="PS00108">
    <property type="entry name" value="PROTEIN_KINASE_ST"/>
    <property type="match status" value="1"/>
</dbReference>
<comment type="catalytic activity">
    <reaction evidence="13">
        <text>L-threonyl-[protein] + ATP = O-phospho-L-threonyl-[protein] + ADP + H(+)</text>
        <dbReference type="Rhea" id="RHEA:46608"/>
        <dbReference type="Rhea" id="RHEA-COMP:11060"/>
        <dbReference type="Rhea" id="RHEA-COMP:11605"/>
        <dbReference type="ChEBI" id="CHEBI:15378"/>
        <dbReference type="ChEBI" id="CHEBI:30013"/>
        <dbReference type="ChEBI" id="CHEBI:30616"/>
        <dbReference type="ChEBI" id="CHEBI:61977"/>
        <dbReference type="ChEBI" id="CHEBI:456216"/>
        <dbReference type="EC" id="2.7.11.1"/>
    </reaction>
</comment>
<feature type="binding site" evidence="17">
    <location>
        <position position="684"/>
    </location>
    <ligand>
        <name>ATP</name>
        <dbReference type="ChEBI" id="CHEBI:30616"/>
    </ligand>
</feature>
<dbReference type="SMART" id="SM00285">
    <property type="entry name" value="PBD"/>
    <property type="match status" value="1"/>
</dbReference>
<feature type="region of interest" description="Disordered" evidence="18">
    <location>
        <begin position="51"/>
        <end position="73"/>
    </location>
</feature>
<feature type="domain" description="CRIB" evidence="20">
    <location>
        <begin position="373"/>
        <end position="386"/>
    </location>
</feature>
<feature type="compositionally biased region" description="Basic and acidic residues" evidence="18">
    <location>
        <begin position="25"/>
        <end position="35"/>
    </location>
</feature>
<organism evidence="21 22">
    <name type="scientific">Lachancea meyersii CBS 8951</name>
    <dbReference type="NCBI Taxonomy" id="1266667"/>
    <lineage>
        <taxon>Eukaryota</taxon>
        <taxon>Fungi</taxon>
        <taxon>Dikarya</taxon>
        <taxon>Ascomycota</taxon>
        <taxon>Saccharomycotina</taxon>
        <taxon>Saccharomycetes</taxon>
        <taxon>Saccharomycetales</taxon>
        <taxon>Saccharomycetaceae</taxon>
        <taxon>Lachancea</taxon>
    </lineage>
</organism>
<evidence type="ECO:0000256" key="16">
    <source>
        <dbReference type="ARBA" id="ARBA00071463"/>
    </source>
</evidence>
<evidence type="ECO:0000256" key="18">
    <source>
        <dbReference type="SAM" id="MobiDB-lite"/>
    </source>
</evidence>
<dbReference type="CDD" id="cd06614">
    <property type="entry name" value="STKc_PAK"/>
    <property type="match status" value="1"/>
</dbReference>
<dbReference type="SUPFAM" id="SSF56112">
    <property type="entry name" value="Protein kinase-like (PK-like)"/>
    <property type="match status" value="1"/>
</dbReference>
<evidence type="ECO:0000256" key="11">
    <source>
        <dbReference type="ARBA" id="ARBA00022840"/>
    </source>
</evidence>
<dbReference type="GO" id="GO:0005737">
    <property type="term" value="C:cytoplasm"/>
    <property type="evidence" value="ECO:0007669"/>
    <property type="project" value="UniProtKB-SubCell"/>
</dbReference>
<dbReference type="InterPro" id="IPR017441">
    <property type="entry name" value="Protein_kinase_ATP_BS"/>
</dbReference>
<feature type="compositionally biased region" description="Polar residues" evidence="18">
    <location>
        <begin position="296"/>
        <end position="305"/>
    </location>
</feature>
<dbReference type="GO" id="GO:0005634">
    <property type="term" value="C:nucleus"/>
    <property type="evidence" value="ECO:0007669"/>
    <property type="project" value="UniProtKB-SubCell"/>
</dbReference>
<dbReference type="Gene3D" id="3.30.200.20">
    <property type="entry name" value="Phosphorylase Kinase, domain 1"/>
    <property type="match status" value="1"/>
</dbReference>
<dbReference type="Gene3D" id="1.10.510.10">
    <property type="entry name" value="Transferase(Phosphotransferase) domain 1"/>
    <property type="match status" value="1"/>
</dbReference>
<keyword evidence="22" id="KW-1185">Reference proteome</keyword>
<evidence type="ECO:0000256" key="8">
    <source>
        <dbReference type="ARBA" id="ARBA00022679"/>
    </source>
</evidence>
<evidence type="ECO:0000256" key="6">
    <source>
        <dbReference type="ARBA" id="ARBA00022507"/>
    </source>
</evidence>
<evidence type="ECO:0000256" key="13">
    <source>
        <dbReference type="ARBA" id="ARBA00047899"/>
    </source>
</evidence>
<feature type="compositionally biased region" description="Basic and acidic residues" evidence="18">
    <location>
        <begin position="62"/>
        <end position="71"/>
    </location>
</feature>
<keyword evidence="5" id="KW-0963">Cytoplasm</keyword>
<dbReference type="GO" id="GO:0001402">
    <property type="term" value="P:signal transduction involved in filamentous growth"/>
    <property type="evidence" value="ECO:0007669"/>
    <property type="project" value="UniProtKB-ARBA"/>
</dbReference>
<dbReference type="PROSITE" id="PS00107">
    <property type="entry name" value="PROTEIN_KINASE_ATP"/>
    <property type="match status" value="1"/>
</dbReference>
<dbReference type="CDD" id="cd01093">
    <property type="entry name" value="CRIB_PAK_like"/>
    <property type="match status" value="1"/>
</dbReference>
<evidence type="ECO:0000256" key="15">
    <source>
        <dbReference type="ARBA" id="ARBA00070332"/>
    </source>
</evidence>
<evidence type="ECO:0000256" key="2">
    <source>
        <dbReference type="ARBA" id="ARBA00004496"/>
    </source>
</evidence>
<gene>
    <name evidence="21" type="ORF">LAME_0G16160G</name>
</gene>
<reference evidence="22" key="1">
    <citation type="submission" date="2016-03" db="EMBL/GenBank/DDBJ databases">
        <authorList>
            <person name="Devillers Hugo."/>
        </authorList>
    </citation>
    <scope>NUCLEOTIDE SEQUENCE [LARGE SCALE GENOMIC DNA]</scope>
</reference>
<evidence type="ECO:0000256" key="1">
    <source>
        <dbReference type="ARBA" id="ARBA00004123"/>
    </source>
</evidence>
<dbReference type="Proteomes" id="UP000191144">
    <property type="component" value="Chromosome G"/>
</dbReference>
<dbReference type="PANTHER" id="PTHR45832">
    <property type="entry name" value="SERINE/THREONINE-PROTEIN KINASE SAMKA-RELATED-RELATED"/>
    <property type="match status" value="1"/>
</dbReference>
<evidence type="ECO:0000259" key="20">
    <source>
        <dbReference type="PROSITE" id="PS50108"/>
    </source>
</evidence>
<evidence type="ECO:0000256" key="12">
    <source>
        <dbReference type="ARBA" id="ARBA00023242"/>
    </source>
</evidence>
<dbReference type="Pfam" id="PF00069">
    <property type="entry name" value="Pkinase"/>
    <property type="match status" value="1"/>
</dbReference>
<dbReference type="GO" id="GO:0005524">
    <property type="term" value="F:ATP binding"/>
    <property type="evidence" value="ECO:0007669"/>
    <property type="project" value="UniProtKB-UniRule"/>
</dbReference>
<comment type="subcellular location">
    <subcellularLocation>
        <location evidence="2">Cytoplasm</location>
    </subcellularLocation>
    <subcellularLocation>
        <location evidence="1">Nucleus</location>
    </subcellularLocation>
</comment>
<dbReference type="PROSITE" id="PS50011">
    <property type="entry name" value="PROTEIN_KINASE_DOM"/>
    <property type="match status" value="1"/>
</dbReference>
<keyword evidence="9 17" id="KW-0547">Nucleotide-binding</keyword>
<proteinExistence type="inferred from homology"/>
<keyword evidence="7" id="KW-0723">Serine/threonine-protein kinase</keyword>
<feature type="region of interest" description="Disordered" evidence="18">
    <location>
        <begin position="444"/>
        <end position="629"/>
    </location>
</feature>
<dbReference type="Pfam" id="PF00786">
    <property type="entry name" value="PBD"/>
    <property type="match status" value="1"/>
</dbReference>
<keyword evidence="11 17" id="KW-0067">ATP-binding</keyword>
<dbReference type="InterPro" id="IPR011009">
    <property type="entry name" value="Kinase-like_dom_sf"/>
</dbReference>
<evidence type="ECO:0000256" key="17">
    <source>
        <dbReference type="PROSITE-ProRule" id="PRU10141"/>
    </source>
</evidence>
<name>A0A1G4KAY8_9SACH</name>
<dbReference type="InterPro" id="IPR000095">
    <property type="entry name" value="CRIB_dom"/>
</dbReference>
<feature type="compositionally biased region" description="Polar residues" evidence="18">
    <location>
        <begin position="468"/>
        <end position="497"/>
    </location>
</feature>
<comment type="catalytic activity">
    <reaction evidence="14">
        <text>L-seryl-[protein] + ATP = O-phospho-L-seryl-[protein] + ADP + H(+)</text>
        <dbReference type="Rhea" id="RHEA:17989"/>
        <dbReference type="Rhea" id="RHEA-COMP:9863"/>
        <dbReference type="Rhea" id="RHEA-COMP:11604"/>
        <dbReference type="ChEBI" id="CHEBI:15378"/>
        <dbReference type="ChEBI" id="CHEBI:29999"/>
        <dbReference type="ChEBI" id="CHEBI:30616"/>
        <dbReference type="ChEBI" id="CHEBI:83421"/>
        <dbReference type="ChEBI" id="CHEBI:456216"/>
        <dbReference type="EC" id="2.7.11.1"/>
    </reaction>
</comment>
<evidence type="ECO:0000313" key="22">
    <source>
        <dbReference type="Proteomes" id="UP000191144"/>
    </source>
</evidence>
<feature type="domain" description="Protein kinase" evidence="19">
    <location>
        <begin position="655"/>
        <end position="906"/>
    </location>
</feature>
<evidence type="ECO:0000256" key="9">
    <source>
        <dbReference type="ARBA" id="ARBA00022741"/>
    </source>
</evidence>
<dbReference type="InterPro" id="IPR036936">
    <property type="entry name" value="CRIB_dom_sf"/>
</dbReference>
<dbReference type="InterPro" id="IPR051931">
    <property type="entry name" value="PAK3-like"/>
</dbReference>
<keyword evidence="8" id="KW-0808">Transferase</keyword>
<dbReference type="FunFam" id="1.10.510.10:FF:000011">
    <property type="entry name" value="Non-specific serine/threonine protein kinase"/>
    <property type="match status" value="1"/>
</dbReference>
<keyword evidence="6" id="KW-0589">Pheromone response</keyword>
<dbReference type="OrthoDB" id="248923at2759"/>
<dbReference type="FunFam" id="3.90.810.10:FF:000007">
    <property type="entry name" value="Non-specific serine/threonine protein kinase"/>
    <property type="match status" value="1"/>
</dbReference>
<dbReference type="InterPro" id="IPR000719">
    <property type="entry name" value="Prot_kinase_dom"/>
</dbReference>
<dbReference type="InterPro" id="IPR008271">
    <property type="entry name" value="Ser/Thr_kinase_AS"/>
</dbReference>
<evidence type="ECO:0000256" key="10">
    <source>
        <dbReference type="ARBA" id="ARBA00022777"/>
    </source>
</evidence>
<dbReference type="EMBL" id="LT598484">
    <property type="protein sequence ID" value="SCV01428.1"/>
    <property type="molecule type" value="Genomic_DNA"/>
</dbReference>
<evidence type="ECO:0000256" key="14">
    <source>
        <dbReference type="ARBA" id="ARBA00048679"/>
    </source>
</evidence>
<feature type="region of interest" description="Disordered" evidence="18">
    <location>
        <begin position="115"/>
        <end position="145"/>
    </location>
</feature>
<evidence type="ECO:0000256" key="7">
    <source>
        <dbReference type="ARBA" id="ARBA00022527"/>
    </source>
</evidence>
<dbReference type="GO" id="GO:0106310">
    <property type="term" value="F:protein serine kinase activity"/>
    <property type="evidence" value="ECO:0007669"/>
    <property type="project" value="RHEA"/>
</dbReference>
<keyword evidence="12" id="KW-0539">Nucleus</keyword>
<feature type="region of interest" description="Disordered" evidence="18">
    <location>
        <begin position="279"/>
        <end position="345"/>
    </location>
</feature>
<dbReference type="FunFam" id="3.30.200.20:FF:000385">
    <property type="entry name" value="Non-specific serine/threonine protein kinase"/>
    <property type="match status" value="1"/>
</dbReference>
<evidence type="ECO:0000256" key="4">
    <source>
        <dbReference type="ARBA" id="ARBA00012513"/>
    </source>
</evidence>
<keyword evidence="10" id="KW-0418">Kinase</keyword>
<feature type="compositionally biased region" description="Low complexity" evidence="18">
    <location>
        <begin position="533"/>
        <end position="545"/>
    </location>
</feature>
<dbReference type="InterPro" id="IPR033923">
    <property type="entry name" value="PAK_BD"/>
</dbReference>
<evidence type="ECO:0000313" key="21">
    <source>
        <dbReference type="EMBL" id="SCV01428.1"/>
    </source>
</evidence>
<evidence type="ECO:0000259" key="19">
    <source>
        <dbReference type="PROSITE" id="PS50011"/>
    </source>
</evidence>
<dbReference type="EC" id="2.7.11.1" evidence="4"/>
<dbReference type="Gene3D" id="3.90.810.10">
    <property type="entry name" value="CRIB domain"/>
    <property type="match status" value="1"/>
</dbReference>
<feature type="compositionally biased region" description="Polar residues" evidence="18">
    <location>
        <begin position="569"/>
        <end position="579"/>
    </location>
</feature>
<dbReference type="AlphaFoldDB" id="A0A1G4KAY8"/>
<dbReference type="SMART" id="SM00220">
    <property type="entry name" value="S_TKc"/>
    <property type="match status" value="1"/>
</dbReference>
<feature type="region of interest" description="Disordered" evidence="18">
    <location>
        <begin position="192"/>
        <end position="219"/>
    </location>
</feature>
<dbReference type="PANTHER" id="PTHR45832:SF22">
    <property type="entry name" value="SERINE_THREONINE-PROTEIN KINASE SAMKA-RELATED"/>
    <property type="match status" value="1"/>
</dbReference>
<comment type="similarity">
    <text evidence="3">Belongs to the protein kinase superfamily. STE Ser/Thr protein kinase family. STE20 subfamily.</text>
</comment>
<dbReference type="GO" id="GO:0071470">
    <property type="term" value="P:cellular response to osmotic stress"/>
    <property type="evidence" value="ECO:0007669"/>
    <property type="project" value="UniProtKB-ARBA"/>
</dbReference>
<protein>
    <recommendedName>
        <fullName evidence="15">Serine/threonine-protein kinase STE20</fullName>
        <ecNumber evidence="4">2.7.11.1</ecNumber>
    </recommendedName>
    <alternativeName>
        <fullName evidence="16">Serine/threonine-protein kinase ste20</fullName>
    </alternativeName>
</protein>
<evidence type="ECO:0000256" key="5">
    <source>
        <dbReference type="ARBA" id="ARBA00022490"/>
    </source>
</evidence>
<evidence type="ECO:0000256" key="3">
    <source>
        <dbReference type="ARBA" id="ARBA00008874"/>
    </source>
</evidence>
<dbReference type="GO" id="GO:0019236">
    <property type="term" value="P:response to pheromone"/>
    <property type="evidence" value="ECO:0007669"/>
    <property type="project" value="UniProtKB-KW"/>
</dbReference>
<dbReference type="GO" id="GO:0008349">
    <property type="term" value="F:MAP kinase kinase kinase kinase activity"/>
    <property type="evidence" value="ECO:0007669"/>
    <property type="project" value="UniProtKB-ARBA"/>
</dbReference>
<sequence>MRPAGHSQVVDQQMQSESESIIESAGEKPNEEYELPRAPGTLNVNALQNSYTSDTEEVADNSDYRSMDPGKPKVSQVVSVGEILQSTSLNEPIQFTRVSSSSALSNSSYEASDVISRSHESDLDAKKPIYSQQKPPTQEPGMLDLQEQSTIGDKTNSTIRASEHYNADNTAMINDSMLLSGENETQISPAFSTQNSSTANMDYDSQMKSSTPKSDYSRENFKREAFEPPVTSTLHEESPYLTSQENNAQFDDNFGSQKLDSAARDRQPWVTPVSAQEGFHSLQHPSPNAKRPPQKSPFNVVSSPFNGMKRNPRSGDVTPESPMSQSQTPSPGLEGKKRKSGGSRMKGVFSSLMQNMKRTSQGEKRQSNVGLRISTPYNAKHVHHVGVDTKTGEYTGLPEEWEKLLTSSGISKREQQQHPQAVMDIVKFYQDVTEANGEDKVFKTFHIGNSGNNSSSPSSSRVPSSPSLNKNESWLPKANSQTSVVTKDTAQELQSPVNLREAPRLQTATNERFMPSRPAPKPPGTSTKSDITSPLANAASAASPNLDRKGSTSSAIKSLSRKGTKTRTELPQNFQTQPKSAAPSIKPIPDSSNLDAPFREAPPPPVPKDNAKGESALSDMQKTLESKREDRRKKIQQLYATLTEICSEGDPSKLYKSLIKIGQGASGGVYTAYEVGTNASVAIKQMSLEKQPKKELIINEILVMKASKHANIVNYIDSYLLKGDLWVVMEYMEGGSLTDVVTHCMLTEAQIGAVCRETLKGLRFLHSKGVIHRDIKSDNILLSMAGDIKLTDFGFCAQINETNLKRTTMVGTPYWMAPEVVSRKEYGPKVDIWSLGIMIIEMIEGEPPYLNETPLRALYLIATNGTPELKDADNLSEDLNFFLNWCLHVNPEERATASQLLVDPFITTYADDVKSLAPLVKLARMKKLAEKMEDGDESRESS</sequence>
<feature type="region of interest" description="Disordered" evidence="18">
    <location>
        <begin position="1"/>
        <end position="39"/>
    </location>
</feature>
<feature type="compositionally biased region" description="Polar residues" evidence="18">
    <location>
        <begin position="321"/>
        <end position="330"/>
    </location>
</feature>